<feature type="domain" description="FHA" evidence="1">
    <location>
        <begin position="17"/>
        <end position="66"/>
    </location>
</feature>
<dbReference type="InterPro" id="IPR000253">
    <property type="entry name" value="FHA_dom"/>
</dbReference>
<reference evidence="2 3" key="1">
    <citation type="submission" date="2019-11" db="EMBL/GenBank/DDBJ databases">
        <title>Type strains purchased from KCTC, JCM and DSMZ.</title>
        <authorList>
            <person name="Lu H."/>
        </authorList>
    </citation>
    <scope>NUCLEOTIDE SEQUENCE [LARGE SCALE GENOMIC DNA]</scope>
    <source>
        <strain evidence="2 3">JCM 31587</strain>
    </source>
</reference>
<dbReference type="SUPFAM" id="SSF49879">
    <property type="entry name" value="SMAD/FHA domain"/>
    <property type="match status" value="1"/>
</dbReference>
<sequence>MREGIIEQTVQLTKERMTVGRHKHNDIVLNHPAVSGEHAVVTTILDDSFLEDLQSTNGTFVNGHRIGKHFLQNKDVIKMAKYHLEFVTDGIRPLAAAAATVPAMPVPPQRPRAPQPAQPVQAAPATQFAEVAPPADLPLGHIEVLNGTNAGKTLTLTKPVTSLGRPGVQVVVIARAVEGYSAAHVEGDKSPLLNGDPMPRQPQRLKAGDILDLSGILMAFRLPA</sequence>
<dbReference type="SMART" id="SM00240">
    <property type="entry name" value="FHA"/>
    <property type="match status" value="1"/>
</dbReference>
<dbReference type="EMBL" id="WNKX01000009">
    <property type="protein sequence ID" value="MTW11705.1"/>
    <property type="molecule type" value="Genomic_DNA"/>
</dbReference>
<evidence type="ECO:0000313" key="3">
    <source>
        <dbReference type="Proteomes" id="UP000472320"/>
    </source>
</evidence>
<dbReference type="InterPro" id="IPR008984">
    <property type="entry name" value="SMAD_FHA_dom_sf"/>
</dbReference>
<dbReference type="OrthoDB" id="151099at2"/>
<comment type="caution">
    <text evidence="2">The sequence shown here is derived from an EMBL/GenBank/DDBJ whole genome shotgun (WGS) entry which is preliminary data.</text>
</comment>
<dbReference type="Gene3D" id="2.60.200.20">
    <property type="match status" value="1"/>
</dbReference>
<evidence type="ECO:0000259" key="1">
    <source>
        <dbReference type="PROSITE" id="PS50006"/>
    </source>
</evidence>
<accession>A0A6L6QHL3</accession>
<dbReference type="PANTHER" id="PTHR23308">
    <property type="entry name" value="NUCLEAR INHIBITOR OF PROTEIN PHOSPHATASE-1"/>
    <property type="match status" value="1"/>
</dbReference>
<proteinExistence type="predicted"/>
<name>A0A6L6QHL3_9BURK</name>
<dbReference type="Proteomes" id="UP000472320">
    <property type="component" value="Unassembled WGS sequence"/>
</dbReference>
<gene>
    <name evidence="2" type="ORF">GM658_13955</name>
</gene>
<dbReference type="AlphaFoldDB" id="A0A6L6QHL3"/>
<protein>
    <submittedName>
        <fullName evidence="2">FHA domain-containing protein</fullName>
    </submittedName>
</protein>
<dbReference type="Pfam" id="PF00498">
    <property type="entry name" value="FHA"/>
    <property type="match status" value="1"/>
</dbReference>
<keyword evidence="3" id="KW-1185">Reference proteome</keyword>
<dbReference type="PROSITE" id="PS50006">
    <property type="entry name" value="FHA_DOMAIN"/>
    <property type="match status" value="1"/>
</dbReference>
<dbReference type="CDD" id="cd00060">
    <property type="entry name" value="FHA"/>
    <property type="match status" value="1"/>
</dbReference>
<organism evidence="2 3">
    <name type="scientific">Massilia eburnea</name>
    <dbReference type="NCBI Taxonomy" id="1776165"/>
    <lineage>
        <taxon>Bacteria</taxon>
        <taxon>Pseudomonadati</taxon>
        <taxon>Pseudomonadota</taxon>
        <taxon>Betaproteobacteria</taxon>
        <taxon>Burkholderiales</taxon>
        <taxon>Oxalobacteraceae</taxon>
        <taxon>Telluria group</taxon>
        <taxon>Massilia</taxon>
    </lineage>
</organism>
<dbReference type="InterPro" id="IPR050923">
    <property type="entry name" value="Cell_Proc_Reg/RNA_Proc"/>
</dbReference>
<evidence type="ECO:0000313" key="2">
    <source>
        <dbReference type="EMBL" id="MTW11705.1"/>
    </source>
</evidence>